<dbReference type="PANTHER" id="PTHR35807:SF1">
    <property type="entry name" value="TRANSCRIPTIONAL REGULATOR REDD"/>
    <property type="match status" value="1"/>
</dbReference>
<dbReference type="Proteomes" id="UP000018895">
    <property type="component" value="Unassembled WGS sequence"/>
</dbReference>
<dbReference type="Gene3D" id="1.10.10.10">
    <property type="entry name" value="Winged helix-like DNA-binding domain superfamily/Winged helix DNA-binding domain"/>
    <property type="match status" value="1"/>
</dbReference>
<keyword evidence="1" id="KW-0805">Transcription regulation</keyword>
<keyword evidence="2" id="KW-0804">Transcription</keyword>
<dbReference type="OrthoDB" id="1137593at2"/>
<dbReference type="GO" id="GO:0003677">
    <property type="term" value="F:DNA binding"/>
    <property type="evidence" value="ECO:0007669"/>
    <property type="project" value="TreeGrafter"/>
</dbReference>
<protein>
    <submittedName>
        <fullName evidence="4">Response regulator receiver and SARP domain protein</fullName>
    </submittedName>
</protein>
<name>W4QD51_9BACI</name>
<dbReference type="InterPro" id="IPR011990">
    <property type="entry name" value="TPR-like_helical_dom_sf"/>
</dbReference>
<dbReference type="GO" id="GO:0006355">
    <property type="term" value="P:regulation of DNA-templated transcription"/>
    <property type="evidence" value="ECO:0007669"/>
    <property type="project" value="TreeGrafter"/>
</dbReference>
<dbReference type="Pfam" id="PF03704">
    <property type="entry name" value="BTAD"/>
    <property type="match status" value="1"/>
</dbReference>
<evidence type="ECO:0000259" key="3">
    <source>
        <dbReference type="Pfam" id="PF03704"/>
    </source>
</evidence>
<gene>
    <name evidence="4" type="ORF">JCM9152_1366</name>
</gene>
<evidence type="ECO:0000313" key="4">
    <source>
        <dbReference type="EMBL" id="GAE29976.1"/>
    </source>
</evidence>
<accession>W4QD51</accession>
<organism evidence="4 5">
    <name type="scientific">Halalkalibacter hemicellulosilyticusJCM 9152</name>
    <dbReference type="NCBI Taxonomy" id="1236971"/>
    <lineage>
        <taxon>Bacteria</taxon>
        <taxon>Bacillati</taxon>
        <taxon>Bacillota</taxon>
        <taxon>Bacilli</taxon>
        <taxon>Bacillales</taxon>
        <taxon>Bacillaceae</taxon>
        <taxon>Halalkalibacter</taxon>
    </lineage>
</organism>
<dbReference type="Gene3D" id="1.25.40.10">
    <property type="entry name" value="Tetratricopeptide repeat domain"/>
    <property type="match status" value="1"/>
</dbReference>
<dbReference type="InterPro" id="IPR036388">
    <property type="entry name" value="WH-like_DNA-bd_sf"/>
</dbReference>
<dbReference type="SUPFAM" id="SSF52172">
    <property type="entry name" value="CheY-like"/>
    <property type="match status" value="1"/>
</dbReference>
<dbReference type="SUPFAM" id="SSF48452">
    <property type="entry name" value="TPR-like"/>
    <property type="match status" value="1"/>
</dbReference>
<dbReference type="InterPro" id="IPR011006">
    <property type="entry name" value="CheY-like_superfamily"/>
</dbReference>
<dbReference type="EMBL" id="BAUU01000008">
    <property type="protein sequence ID" value="GAE29976.1"/>
    <property type="molecule type" value="Genomic_DNA"/>
</dbReference>
<evidence type="ECO:0000313" key="5">
    <source>
        <dbReference type="Proteomes" id="UP000018895"/>
    </source>
</evidence>
<reference evidence="4" key="1">
    <citation type="journal article" date="2014" name="Genome Announc.">
        <title>Draft Genome Sequences of Three Alkaliphilic Bacillus Strains, Bacillus wakoensis JCM 9140T, Bacillus akibai JCM 9157T, and Bacillus hemicellulosilyticus JCM 9152T.</title>
        <authorList>
            <person name="Yuki M."/>
            <person name="Oshima K."/>
            <person name="Suda W."/>
            <person name="Oshida Y."/>
            <person name="Kitamura K."/>
            <person name="Iida T."/>
            <person name="Hattori M."/>
            <person name="Ohkuma M."/>
        </authorList>
    </citation>
    <scope>NUCLEOTIDE SEQUENCE [LARGE SCALE GENOMIC DNA]</scope>
    <source>
        <strain evidence="4">JCM 9152</strain>
    </source>
</reference>
<dbReference type="InterPro" id="IPR005158">
    <property type="entry name" value="BTAD"/>
</dbReference>
<keyword evidence="5" id="KW-1185">Reference proteome</keyword>
<comment type="caution">
    <text evidence="4">The sequence shown here is derived from an EMBL/GenBank/DDBJ whole genome shotgun (WGS) entry which is preliminary data.</text>
</comment>
<dbReference type="AlphaFoldDB" id="W4QD51"/>
<evidence type="ECO:0000256" key="1">
    <source>
        <dbReference type="ARBA" id="ARBA00023015"/>
    </source>
</evidence>
<dbReference type="STRING" id="1236971.JCM9152_1366"/>
<feature type="domain" description="Bacterial transcriptional activator" evidence="3">
    <location>
        <begin position="243"/>
        <end position="341"/>
    </location>
</feature>
<dbReference type="InterPro" id="IPR051677">
    <property type="entry name" value="AfsR-DnrI-RedD_regulator"/>
</dbReference>
<proteinExistence type="predicted"/>
<dbReference type="PANTHER" id="PTHR35807">
    <property type="entry name" value="TRANSCRIPTIONAL REGULATOR REDD-RELATED"/>
    <property type="match status" value="1"/>
</dbReference>
<sequence>MMVNVLIIDDDNESLRKLTLYLNRYRTVNVVGSCSDINQGLMKLQIKSVNLIFVASKWRFIVDRKQREKRKEQEVKLIELTDDYVETSLLCKTIPYCLKKPVIEGEINQIITTYLRVKDEDKIEVSFLGAFHIQVNGKEIQWDDPKEKELCAYFFHQHSIVPLATILKDVWSFLPAHIAKSYFFQYVASLQRKFHECGSQYEHFQCIEGPMIWGEANIFCDIDQVAYLAQQVVNKPIELLRNRIEHVCSLYRGHYLEDENYQWATTRRDIVKSQYLFLLQQIGFYYYAEQDWEKSILWLKKMVLEDPTFEEASSKIMNAYLELGKKVDALKFYIQLKRQLQLNGQEPPYKS</sequence>
<evidence type="ECO:0000256" key="2">
    <source>
        <dbReference type="ARBA" id="ARBA00023163"/>
    </source>
</evidence>